<sequence>MSLSIRKLSPELQEIAKSQLNENESNILEILTQFKQWIEKSPHLKSRMDDQFLIMFLRGCKYSLERAKQKLDMFYTVRTHVPEFMGTRERFDEKAITILRLGSMLALPQAEKNGPRIIIIRPGSYDATKYDIRDILQVFMLINDLLLIEDDHLTVAGSLSILDLKDVTLNHLTQMTPSVVKKMTMMMQDASPIRQKGIHYINTPVGFEKVMNLFKSFMNEKMKKRIYVHGNDMNSLFKVIPRKLMPKDYGGDSDSISEIIEQWEQKIRANYEYLQDEITKYGVDEKKRIGKSKNPETLFGIDGTFRQLEID</sequence>
<dbReference type="Gene3D" id="1.20.5.1200">
    <property type="entry name" value="Alpha-tocopherol transfer"/>
    <property type="match status" value="1"/>
</dbReference>
<dbReference type="PANTHER" id="PTHR10174">
    <property type="entry name" value="ALPHA-TOCOPHEROL TRANSFER PROTEIN-RELATED"/>
    <property type="match status" value="1"/>
</dbReference>
<dbReference type="AlphaFoldDB" id="A0A9J6BR15"/>
<dbReference type="Pfam" id="PF00650">
    <property type="entry name" value="CRAL_TRIO"/>
    <property type="match status" value="1"/>
</dbReference>
<dbReference type="InterPro" id="IPR036865">
    <property type="entry name" value="CRAL-TRIO_dom_sf"/>
</dbReference>
<dbReference type="Gene3D" id="1.10.8.20">
    <property type="entry name" value="N-terminal domain of phosphatidylinositol transfer protein sec14p"/>
    <property type="match status" value="1"/>
</dbReference>
<dbReference type="InterPro" id="IPR011074">
    <property type="entry name" value="CRAL/TRIO_N_dom"/>
</dbReference>
<dbReference type="GO" id="GO:0016020">
    <property type="term" value="C:membrane"/>
    <property type="evidence" value="ECO:0007669"/>
    <property type="project" value="TreeGrafter"/>
</dbReference>
<dbReference type="PANTHER" id="PTHR10174:SF216">
    <property type="entry name" value="CRAL-TRIO DOMAIN-CONTAINING PROTEIN-RELATED"/>
    <property type="match status" value="1"/>
</dbReference>
<dbReference type="GO" id="GO:1902936">
    <property type="term" value="F:phosphatidylinositol bisphosphate binding"/>
    <property type="evidence" value="ECO:0007669"/>
    <property type="project" value="TreeGrafter"/>
</dbReference>
<organism evidence="2 3">
    <name type="scientific">Polypedilum vanderplanki</name>
    <name type="common">Sleeping chironomid midge</name>
    <dbReference type="NCBI Taxonomy" id="319348"/>
    <lineage>
        <taxon>Eukaryota</taxon>
        <taxon>Metazoa</taxon>
        <taxon>Ecdysozoa</taxon>
        <taxon>Arthropoda</taxon>
        <taxon>Hexapoda</taxon>
        <taxon>Insecta</taxon>
        <taxon>Pterygota</taxon>
        <taxon>Neoptera</taxon>
        <taxon>Endopterygota</taxon>
        <taxon>Diptera</taxon>
        <taxon>Nematocera</taxon>
        <taxon>Chironomoidea</taxon>
        <taxon>Chironomidae</taxon>
        <taxon>Chironominae</taxon>
        <taxon>Polypedilum</taxon>
        <taxon>Polypedilum</taxon>
    </lineage>
</organism>
<name>A0A9J6BR15_POLVA</name>
<keyword evidence="3" id="KW-1185">Reference proteome</keyword>
<dbReference type="SMART" id="SM00516">
    <property type="entry name" value="SEC14"/>
    <property type="match status" value="1"/>
</dbReference>
<gene>
    <name evidence="2" type="ORF">PVAND_002305</name>
</gene>
<dbReference type="PROSITE" id="PS50191">
    <property type="entry name" value="CRAL_TRIO"/>
    <property type="match status" value="1"/>
</dbReference>
<dbReference type="OrthoDB" id="6682367at2759"/>
<dbReference type="CDD" id="cd00170">
    <property type="entry name" value="SEC14"/>
    <property type="match status" value="1"/>
</dbReference>
<protein>
    <recommendedName>
        <fullName evidence="1">CRAL-TRIO domain-containing protein</fullName>
    </recommendedName>
</protein>
<dbReference type="SUPFAM" id="SSF46938">
    <property type="entry name" value="CRAL/TRIO N-terminal domain"/>
    <property type="match status" value="1"/>
</dbReference>
<dbReference type="PRINTS" id="PR00180">
    <property type="entry name" value="CRETINALDHBP"/>
</dbReference>
<evidence type="ECO:0000259" key="1">
    <source>
        <dbReference type="PROSITE" id="PS50191"/>
    </source>
</evidence>
<dbReference type="InterPro" id="IPR001251">
    <property type="entry name" value="CRAL-TRIO_dom"/>
</dbReference>
<dbReference type="SUPFAM" id="SSF52087">
    <property type="entry name" value="CRAL/TRIO domain"/>
    <property type="match status" value="1"/>
</dbReference>
<evidence type="ECO:0000313" key="3">
    <source>
        <dbReference type="Proteomes" id="UP001107558"/>
    </source>
</evidence>
<evidence type="ECO:0000313" key="2">
    <source>
        <dbReference type="EMBL" id="KAG5672152.1"/>
    </source>
</evidence>
<proteinExistence type="predicted"/>
<dbReference type="InterPro" id="IPR036273">
    <property type="entry name" value="CRAL/TRIO_N_dom_sf"/>
</dbReference>
<accession>A0A9J6BR15</accession>
<dbReference type="Proteomes" id="UP001107558">
    <property type="component" value="Chromosome 3"/>
</dbReference>
<reference evidence="2" key="1">
    <citation type="submission" date="2021-03" db="EMBL/GenBank/DDBJ databases">
        <title>Chromosome level genome of the anhydrobiotic midge Polypedilum vanderplanki.</title>
        <authorList>
            <person name="Yoshida Y."/>
            <person name="Kikawada T."/>
            <person name="Gusev O."/>
        </authorList>
    </citation>
    <scope>NUCLEOTIDE SEQUENCE</scope>
    <source>
        <strain evidence="2">NIAS01</strain>
        <tissue evidence="2">Whole body or cell culture</tissue>
    </source>
</reference>
<dbReference type="Gene3D" id="3.40.525.10">
    <property type="entry name" value="CRAL-TRIO lipid binding domain"/>
    <property type="match status" value="1"/>
</dbReference>
<dbReference type="SMART" id="SM01100">
    <property type="entry name" value="CRAL_TRIO_N"/>
    <property type="match status" value="1"/>
</dbReference>
<comment type="caution">
    <text evidence="2">The sequence shown here is derived from an EMBL/GenBank/DDBJ whole genome shotgun (WGS) entry which is preliminary data.</text>
</comment>
<feature type="domain" description="CRAL-TRIO" evidence="1">
    <location>
        <begin position="92"/>
        <end position="257"/>
    </location>
</feature>
<dbReference type="EMBL" id="JADBJN010000003">
    <property type="protein sequence ID" value="KAG5672152.1"/>
    <property type="molecule type" value="Genomic_DNA"/>
</dbReference>